<gene>
    <name evidence="2" type="ORF">GCM10010517_74230</name>
</gene>
<feature type="region of interest" description="Disordered" evidence="1">
    <location>
        <begin position="46"/>
        <end position="140"/>
    </location>
</feature>
<protein>
    <submittedName>
        <fullName evidence="2">Uncharacterized protein</fullName>
    </submittedName>
</protein>
<dbReference type="EMBL" id="BAAAVI010000092">
    <property type="protein sequence ID" value="GAA2907788.1"/>
    <property type="molecule type" value="Genomic_DNA"/>
</dbReference>
<evidence type="ECO:0000313" key="2">
    <source>
        <dbReference type="EMBL" id="GAA2907788.1"/>
    </source>
</evidence>
<dbReference type="Proteomes" id="UP001500831">
    <property type="component" value="Unassembled WGS sequence"/>
</dbReference>
<organism evidence="2 3">
    <name type="scientific">Streptosporangium fragile</name>
    <dbReference type="NCBI Taxonomy" id="46186"/>
    <lineage>
        <taxon>Bacteria</taxon>
        <taxon>Bacillati</taxon>
        <taxon>Actinomycetota</taxon>
        <taxon>Actinomycetes</taxon>
        <taxon>Streptosporangiales</taxon>
        <taxon>Streptosporangiaceae</taxon>
        <taxon>Streptosporangium</taxon>
    </lineage>
</organism>
<name>A0ABP6ISB2_9ACTN</name>
<comment type="caution">
    <text evidence="2">The sequence shown here is derived from an EMBL/GenBank/DDBJ whole genome shotgun (WGS) entry which is preliminary data.</text>
</comment>
<reference evidence="3" key="1">
    <citation type="journal article" date="2019" name="Int. J. Syst. Evol. Microbiol.">
        <title>The Global Catalogue of Microorganisms (GCM) 10K type strain sequencing project: providing services to taxonomists for standard genome sequencing and annotation.</title>
        <authorList>
            <consortium name="The Broad Institute Genomics Platform"/>
            <consortium name="The Broad Institute Genome Sequencing Center for Infectious Disease"/>
            <person name="Wu L."/>
            <person name="Ma J."/>
        </authorList>
    </citation>
    <scope>NUCLEOTIDE SEQUENCE [LARGE SCALE GENOMIC DNA]</scope>
    <source>
        <strain evidence="3">JCM 6242</strain>
    </source>
</reference>
<feature type="compositionally biased region" description="Polar residues" evidence="1">
    <location>
        <begin position="99"/>
        <end position="109"/>
    </location>
</feature>
<evidence type="ECO:0000313" key="3">
    <source>
        <dbReference type="Proteomes" id="UP001500831"/>
    </source>
</evidence>
<keyword evidence="3" id="KW-1185">Reference proteome</keyword>
<sequence>MTGAPRSLTEMRALKCTAQPSSSARTFRTRTYGLALAPASARVLRADRVPGSDRAYDPDAPASERACDPDASSPDRAPGAACAPGADRALAGVARAPPNSATSVSTGTNARAGPSLRSRFTFPSHGSSEREAPSQAGAEARPSTLSEFLCRLRACRPGPLPRLLENHEIPRTKSLKICRAPLNVIMGW</sequence>
<accession>A0ABP6ISB2</accession>
<evidence type="ECO:0000256" key="1">
    <source>
        <dbReference type="SAM" id="MobiDB-lite"/>
    </source>
</evidence>
<feature type="compositionally biased region" description="Basic and acidic residues" evidence="1">
    <location>
        <begin position="46"/>
        <end position="57"/>
    </location>
</feature>
<feature type="region of interest" description="Disordered" evidence="1">
    <location>
        <begin position="1"/>
        <end position="25"/>
    </location>
</feature>
<proteinExistence type="predicted"/>